<dbReference type="Proteomes" id="UP000448199">
    <property type="component" value="Unassembled WGS sequence"/>
</dbReference>
<gene>
    <name evidence="1" type="ORF">GRI69_06040</name>
</gene>
<accession>A0A844XP98</accession>
<protein>
    <submittedName>
        <fullName evidence="1">Uncharacterized protein</fullName>
    </submittedName>
</protein>
<keyword evidence="2" id="KW-1185">Reference proteome</keyword>
<dbReference type="EMBL" id="WTYC01000002">
    <property type="protein sequence ID" value="MXO47811.1"/>
    <property type="molecule type" value="Genomic_DNA"/>
</dbReference>
<proteinExistence type="predicted"/>
<comment type="caution">
    <text evidence="1">The sequence shown here is derived from an EMBL/GenBank/DDBJ whole genome shotgun (WGS) entry which is preliminary data.</text>
</comment>
<name>A0A844XP98_9SPHN</name>
<dbReference type="GO" id="GO:0004866">
    <property type="term" value="F:endopeptidase inhibitor activity"/>
    <property type="evidence" value="ECO:0007669"/>
    <property type="project" value="InterPro"/>
</dbReference>
<dbReference type="SUPFAM" id="SSF50882">
    <property type="entry name" value="beta-Barrel protease inhibitors"/>
    <property type="match status" value="1"/>
</dbReference>
<reference evidence="1 2" key="1">
    <citation type="submission" date="2019-12" db="EMBL/GenBank/DDBJ databases">
        <title>Genomic-based taxomic classification of the family Erythrobacteraceae.</title>
        <authorList>
            <person name="Xu L."/>
        </authorList>
    </citation>
    <scope>NUCLEOTIDE SEQUENCE [LARGE SCALE GENOMIC DNA]</scope>
    <source>
        <strain evidence="1 2">DSM 17792</strain>
    </source>
</reference>
<dbReference type="InterPro" id="IPR016085">
    <property type="entry name" value="Protease_inh_B-barrel_dom"/>
</dbReference>
<dbReference type="OrthoDB" id="7433115at2"/>
<dbReference type="AlphaFoldDB" id="A0A844XP98"/>
<dbReference type="RefSeq" id="WP_160727358.1">
    <property type="nucleotide sequence ID" value="NZ_WTYC01000002.1"/>
</dbReference>
<sequence length="84" mass="9248">MPQYRLKYSDSVHSVESIYFEARTLGGALDIARKSALGEWAELSEDGRPVCSLELVSDDGVWLVGAPDCRSAIQRIEIPNPQPS</sequence>
<evidence type="ECO:0000313" key="2">
    <source>
        <dbReference type="Proteomes" id="UP000448199"/>
    </source>
</evidence>
<organism evidence="1 2">
    <name type="scientific">Qipengyuania vulgaris</name>
    <dbReference type="NCBI Taxonomy" id="291985"/>
    <lineage>
        <taxon>Bacteria</taxon>
        <taxon>Pseudomonadati</taxon>
        <taxon>Pseudomonadota</taxon>
        <taxon>Alphaproteobacteria</taxon>
        <taxon>Sphingomonadales</taxon>
        <taxon>Erythrobacteraceae</taxon>
        <taxon>Qipengyuania</taxon>
    </lineage>
</organism>
<evidence type="ECO:0000313" key="1">
    <source>
        <dbReference type="EMBL" id="MXO47811.1"/>
    </source>
</evidence>